<dbReference type="KEGG" id="doe:DENOEST_1598"/>
<dbReference type="RefSeq" id="WP_145768821.1">
    <property type="nucleotide sequence ID" value="NZ_LR778301.1"/>
</dbReference>
<dbReference type="InterPro" id="IPR029045">
    <property type="entry name" value="ClpP/crotonase-like_dom_sf"/>
</dbReference>
<reference evidence="3 4" key="1">
    <citation type="submission" date="2020-03" db="EMBL/GenBank/DDBJ databases">
        <authorList>
            <consortium name="Genoscope - CEA"/>
            <person name="William W."/>
        </authorList>
    </citation>
    <scope>NUCLEOTIDE SEQUENCE [LARGE SCALE GENOMIC DNA]</scope>
    <source>
        <strain evidence="4">DSM 16959</strain>
    </source>
</reference>
<dbReference type="CDD" id="cd06558">
    <property type="entry name" value="crotonase-like"/>
    <property type="match status" value="1"/>
</dbReference>
<dbReference type="PROSITE" id="PS00166">
    <property type="entry name" value="ENOYL_COA_HYDRATASE"/>
    <property type="match status" value="1"/>
</dbReference>
<sequence>MYRNILVRTEDSVGRITLNRPERHNAFDDQTIAELSDALAAMEASAEVRVILIASAGQHFCAGADLKWMLRAAARGAEENLVDARKFATMLGCLARMPKPTVARVQGVAYGGGVGLVSACDIAVATADARFALTEVRLGLIPAVIGPHVVAAIGPRQARRYMLTAQPFSAAEAHRLGLVHELAVDIPALDGAVNGIVSALLANGPQAQAECKSLIAAVAGRPLDDPLIEDTARRIARIRATDEAREGMAAFLARRRPRWPAGD</sequence>
<dbReference type="PANTHER" id="PTHR42964:SF1">
    <property type="entry name" value="POLYKETIDE BIOSYNTHESIS ENOYL-COA HYDRATASE PKSH-RELATED"/>
    <property type="match status" value="1"/>
</dbReference>
<dbReference type="EMBL" id="LR778301">
    <property type="protein sequence ID" value="CAB1368763.1"/>
    <property type="molecule type" value="Genomic_DNA"/>
</dbReference>
<dbReference type="SUPFAM" id="SSF52096">
    <property type="entry name" value="ClpP/crotonase"/>
    <property type="match status" value="1"/>
</dbReference>
<evidence type="ECO:0000313" key="4">
    <source>
        <dbReference type="Proteomes" id="UP000515733"/>
    </source>
</evidence>
<dbReference type="Gene3D" id="1.10.12.10">
    <property type="entry name" value="Lyase 2-enoyl-coa Hydratase, Chain A, domain 2"/>
    <property type="match status" value="1"/>
</dbReference>
<dbReference type="InterPro" id="IPR051683">
    <property type="entry name" value="Enoyl-CoA_Hydratase/Isomerase"/>
</dbReference>
<protein>
    <submittedName>
        <fullName evidence="3">Enoyl-CoA hydratase</fullName>
    </submittedName>
</protein>
<proteinExistence type="inferred from homology"/>
<name>A0A6S6XWW9_9PROT</name>
<dbReference type="PANTHER" id="PTHR42964">
    <property type="entry name" value="ENOYL-COA HYDRATASE"/>
    <property type="match status" value="1"/>
</dbReference>
<organism evidence="3 4">
    <name type="scientific">Denitratisoma oestradiolicum</name>
    <dbReference type="NCBI Taxonomy" id="311182"/>
    <lineage>
        <taxon>Bacteria</taxon>
        <taxon>Pseudomonadati</taxon>
        <taxon>Pseudomonadota</taxon>
        <taxon>Betaproteobacteria</taxon>
        <taxon>Nitrosomonadales</taxon>
        <taxon>Sterolibacteriaceae</taxon>
        <taxon>Denitratisoma</taxon>
    </lineage>
</organism>
<dbReference type="InterPro" id="IPR014748">
    <property type="entry name" value="Enoyl-CoA_hydra_C"/>
</dbReference>
<dbReference type="OrthoDB" id="9807606at2"/>
<dbReference type="InterPro" id="IPR018376">
    <property type="entry name" value="Enoyl-CoA_hyd/isom_CS"/>
</dbReference>
<comment type="similarity">
    <text evidence="1 2">Belongs to the enoyl-CoA hydratase/isomerase family.</text>
</comment>
<keyword evidence="4" id="KW-1185">Reference proteome</keyword>
<dbReference type="Pfam" id="PF00378">
    <property type="entry name" value="ECH_1"/>
    <property type="match status" value="1"/>
</dbReference>
<dbReference type="Proteomes" id="UP000515733">
    <property type="component" value="Chromosome"/>
</dbReference>
<dbReference type="GO" id="GO:0008300">
    <property type="term" value="P:isoprenoid catabolic process"/>
    <property type="evidence" value="ECO:0007669"/>
    <property type="project" value="TreeGrafter"/>
</dbReference>
<dbReference type="GO" id="GO:0003824">
    <property type="term" value="F:catalytic activity"/>
    <property type="evidence" value="ECO:0007669"/>
    <property type="project" value="InterPro"/>
</dbReference>
<dbReference type="Gene3D" id="3.90.226.10">
    <property type="entry name" value="2-enoyl-CoA Hydratase, Chain A, domain 1"/>
    <property type="match status" value="1"/>
</dbReference>
<accession>A0A6S6XWW9</accession>
<dbReference type="AlphaFoldDB" id="A0A6S6XWW9"/>
<gene>
    <name evidence="3" type="ORF">DENOEST_1598</name>
</gene>
<evidence type="ECO:0000256" key="2">
    <source>
        <dbReference type="RuleBase" id="RU003707"/>
    </source>
</evidence>
<dbReference type="InterPro" id="IPR001753">
    <property type="entry name" value="Enoyl-CoA_hydra/iso"/>
</dbReference>
<evidence type="ECO:0000256" key="1">
    <source>
        <dbReference type="ARBA" id="ARBA00005254"/>
    </source>
</evidence>
<evidence type="ECO:0000313" key="3">
    <source>
        <dbReference type="EMBL" id="CAB1368763.1"/>
    </source>
</evidence>